<evidence type="ECO:0000259" key="2">
    <source>
        <dbReference type="PROSITE" id="PS50110"/>
    </source>
</evidence>
<dbReference type="InterPro" id="IPR001789">
    <property type="entry name" value="Sig_transdc_resp-reg_receiver"/>
</dbReference>
<dbReference type="PROSITE" id="PS50930">
    <property type="entry name" value="HTH_LYTTR"/>
    <property type="match status" value="1"/>
</dbReference>
<protein>
    <submittedName>
        <fullName evidence="4">Response regulator transcription factor</fullName>
    </submittedName>
</protein>
<dbReference type="Pfam" id="PF00072">
    <property type="entry name" value="Response_reg"/>
    <property type="match status" value="1"/>
</dbReference>
<dbReference type="AlphaFoldDB" id="A0A931IVB0"/>
<accession>A0A931IVB0</accession>
<evidence type="ECO:0000259" key="3">
    <source>
        <dbReference type="PROSITE" id="PS50930"/>
    </source>
</evidence>
<dbReference type="SUPFAM" id="SSF52172">
    <property type="entry name" value="CheY-like"/>
    <property type="match status" value="1"/>
</dbReference>
<dbReference type="PROSITE" id="PS50110">
    <property type="entry name" value="RESPONSE_REGULATORY"/>
    <property type="match status" value="1"/>
</dbReference>
<dbReference type="SMART" id="SM00850">
    <property type="entry name" value="LytTR"/>
    <property type="match status" value="1"/>
</dbReference>
<dbReference type="Proteomes" id="UP000620139">
    <property type="component" value="Unassembled WGS sequence"/>
</dbReference>
<dbReference type="GO" id="GO:0003677">
    <property type="term" value="F:DNA binding"/>
    <property type="evidence" value="ECO:0007669"/>
    <property type="project" value="InterPro"/>
</dbReference>
<proteinExistence type="predicted"/>
<dbReference type="InterPro" id="IPR011006">
    <property type="entry name" value="CheY-like_superfamily"/>
</dbReference>
<evidence type="ECO:0000313" key="4">
    <source>
        <dbReference type="EMBL" id="MBH9553450.1"/>
    </source>
</evidence>
<dbReference type="InterPro" id="IPR007492">
    <property type="entry name" value="LytTR_DNA-bd_dom"/>
</dbReference>
<name>A0A931IVB0_9BURK</name>
<dbReference type="SMART" id="SM00448">
    <property type="entry name" value="REC"/>
    <property type="match status" value="1"/>
</dbReference>
<keyword evidence="5" id="KW-1185">Reference proteome</keyword>
<keyword evidence="1" id="KW-0597">Phosphoprotein</keyword>
<feature type="modified residue" description="4-aspartylphosphate" evidence="1">
    <location>
        <position position="61"/>
    </location>
</feature>
<comment type="caution">
    <text evidence="4">The sequence shown here is derived from an EMBL/GenBank/DDBJ whole genome shotgun (WGS) entry which is preliminary data.</text>
</comment>
<gene>
    <name evidence="4" type="ORF">I7X43_11410</name>
</gene>
<dbReference type="RefSeq" id="WP_198101068.1">
    <property type="nucleotide sequence ID" value="NZ_JAEDAL010000005.1"/>
</dbReference>
<feature type="domain" description="Response regulatory" evidence="2">
    <location>
        <begin position="8"/>
        <end position="123"/>
    </location>
</feature>
<dbReference type="PANTHER" id="PTHR37299">
    <property type="entry name" value="TRANSCRIPTIONAL REGULATOR-RELATED"/>
    <property type="match status" value="1"/>
</dbReference>
<sequence length="264" mass="29258">MLIEAPLRVLIADDEPLARARLASLLEGCRDPHAQVLASLASATAVQTWLQDHGCDLLLLDIQMPGDGLALAADLKQRADAPAVVFVTAHAQHALDAFGLNAVDYLTKPVRQERLQAALTRVAQRLREREALARVAALESPPDEVLQIHERGRLVRVPVGEVIYVKAELKYLTVRTPEQRYVMDGSLNDLEHRMGHRFLRIHRNTLVAKNAVRELARRAEPEAGSETEGEIQESWAVRVAPVQEWLPVSRRQLSAVREAIGAGD</sequence>
<reference evidence="4" key="1">
    <citation type="submission" date="2020-12" db="EMBL/GenBank/DDBJ databases">
        <title>The genome sequence of Inhella sp. 4Y17.</title>
        <authorList>
            <person name="Liu Y."/>
        </authorList>
    </citation>
    <scope>NUCLEOTIDE SEQUENCE</scope>
    <source>
        <strain evidence="4">4Y10</strain>
    </source>
</reference>
<dbReference type="Pfam" id="PF04397">
    <property type="entry name" value="LytTR"/>
    <property type="match status" value="1"/>
</dbReference>
<evidence type="ECO:0000256" key="1">
    <source>
        <dbReference type="PROSITE-ProRule" id="PRU00169"/>
    </source>
</evidence>
<organism evidence="4 5">
    <name type="scientific">Inhella gelatinilytica</name>
    <dbReference type="NCBI Taxonomy" id="2795030"/>
    <lineage>
        <taxon>Bacteria</taxon>
        <taxon>Pseudomonadati</taxon>
        <taxon>Pseudomonadota</taxon>
        <taxon>Betaproteobacteria</taxon>
        <taxon>Burkholderiales</taxon>
        <taxon>Sphaerotilaceae</taxon>
        <taxon>Inhella</taxon>
    </lineage>
</organism>
<dbReference type="Gene3D" id="2.40.50.1020">
    <property type="entry name" value="LytTr DNA-binding domain"/>
    <property type="match status" value="1"/>
</dbReference>
<feature type="domain" description="HTH LytTR-type" evidence="3">
    <location>
        <begin position="146"/>
        <end position="217"/>
    </location>
</feature>
<dbReference type="EMBL" id="JAEDAL010000005">
    <property type="protein sequence ID" value="MBH9553450.1"/>
    <property type="molecule type" value="Genomic_DNA"/>
</dbReference>
<dbReference type="Gene3D" id="3.40.50.2300">
    <property type="match status" value="1"/>
</dbReference>
<evidence type="ECO:0000313" key="5">
    <source>
        <dbReference type="Proteomes" id="UP000620139"/>
    </source>
</evidence>
<dbReference type="InterPro" id="IPR046947">
    <property type="entry name" value="LytR-like"/>
</dbReference>
<dbReference type="GO" id="GO:0000156">
    <property type="term" value="F:phosphorelay response regulator activity"/>
    <property type="evidence" value="ECO:0007669"/>
    <property type="project" value="InterPro"/>
</dbReference>
<dbReference type="PANTHER" id="PTHR37299:SF1">
    <property type="entry name" value="STAGE 0 SPORULATION PROTEIN A HOMOLOG"/>
    <property type="match status" value="1"/>
</dbReference>